<protein>
    <recommendedName>
        <fullName evidence="3">Leucine Rich repeat-containing domain protein</fullName>
    </recommendedName>
</protein>
<dbReference type="Gene3D" id="3.80.10.10">
    <property type="entry name" value="Ribonuclease Inhibitor"/>
    <property type="match status" value="1"/>
</dbReference>
<reference evidence="1" key="1">
    <citation type="submission" date="2019-03" db="EMBL/GenBank/DDBJ databases">
        <title>Improved annotation for the trematode Fasciola hepatica.</title>
        <authorList>
            <person name="Choi Y.-J."/>
            <person name="Martin J."/>
            <person name="Mitreva M."/>
        </authorList>
    </citation>
    <scope>NUCLEOTIDE SEQUENCE [LARGE SCALE GENOMIC DNA]</scope>
</reference>
<evidence type="ECO:0000313" key="1">
    <source>
        <dbReference type="EMBL" id="THD20147.1"/>
    </source>
</evidence>
<proteinExistence type="predicted"/>
<dbReference type="AlphaFoldDB" id="A0A4E0RG08"/>
<sequence length="263" mass="28894">MGSLLTDSGLKAIVQLFPRLQSLRIAQSHIRGITCDEPVSPPQNLAKLDVSGCTLMHSLPQTIVPPVLQKVPSDRYSLSGLRILLIGRCEQLDLSELLSQIEGHPICRLDGLITIPSLDGVLLQRVFSSGFPLSEVSLTGCNFDWFRGNPSILADFLCEWLPTDTLTQLSLPLRPVQSTQDADARVRICTGLSRLGQCKKLVDLDLGGQIVGQQEFDSILNALQSLPHLNRLCVTDLPLGTQQALCNACPTHCKIRVHQHRRP</sequence>
<dbReference type="Proteomes" id="UP000230066">
    <property type="component" value="Unassembled WGS sequence"/>
</dbReference>
<keyword evidence="2" id="KW-1185">Reference proteome</keyword>
<organism evidence="1 2">
    <name type="scientific">Fasciola hepatica</name>
    <name type="common">Liver fluke</name>
    <dbReference type="NCBI Taxonomy" id="6192"/>
    <lineage>
        <taxon>Eukaryota</taxon>
        <taxon>Metazoa</taxon>
        <taxon>Spiralia</taxon>
        <taxon>Lophotrochozoa</taxon>
        <taxon>Platyhelminthes</taxon>
        <taxon>Trematoda</taxon>
        <taxon>Digenea</taxon>
        <taxon>Plagiorchiida</taxon>
        <taxon>Echinostomata</taxon>
        <taxon>Echinostomatoidea</taxon>
        <taxon>Fasciolidae</taxon>
        <taxon>Fasciola</taxon>
    </lineage>
</organism>
<evidence type="ECO:0000313" key="2">
    <source>
        <dbReference type="Proteomes" id="UP000230066"/>
    </source>
</evidence>
<evidence type="ECO:0008006" key="3">
    <source>
        <dbReference type="Google" id="ProtNLM"/>
    </source>
</evidence>
<gene>
    <name evidence="1" type="ORF">D915_008734</name>
</gene>
<dbReference type="SUPFAM" id="SSF52047">
    <property type="entry name" value="RNI-like"/>
    <property type="match status" value="1"/>
</dbReference>
<dbReference type="EMBL" id="JXXN02005069">
    <property type="protein sequence ID" value="THD20147.1"/>
    <property type="molecule type" value="Genomic_DNA"/>
</dbReference>
<name>A0A4E0RG08_FASHE</name>
<dbReference type="InterPro" id="IPR032675">
    <property type="entry name" value="LRR_dom_sf"/>
</dbReference>
<accession>A0A4E0RG08</accession>
<comment type="caution">
    <text evidence="1">The sequence shown here is derived from an EMBL/GenBank/DDBJ whole genome shotgun (WGS) entry which is preliminary data.</text>
</comment>